<feature type="compositionally biased region" description="Low complexity" evidence="1">
    <location>
        <begin position="18"/>
        <end position="31"/>
    </location>
</feature>
<name>K3WNT0_GLOUD</name>
<reference evidence="3" key="1">
    <citation type="journal article" date="2010" name="Genome Biol.">
        <title>Genome sequence of the necrotrophic plant pathogen Pythium ultimum reveals original pathogenicity mechanisms and effector repertoire.</title>
        <authorList>
            <person name="Levesque C.A."/>
            <person name="Brouwer H."/>
            <person name="Cano L."/>
            <person name="Hamilton J.P."/>
            <person name="Holt C."/>
            <person name="Huitema E."/>
            <person name="Raffaele S."/>
            <person name="Robideau G.P."/>
            <person name="Thines M."/>
            <person name="Win J."/>
            <person name="Zerillo M.M."/>
            <person name="Beakes G.W."/>
            <person name="Boore J.L."/>
            <person name="Busam D."/>
            <person name="Dumas B."/>
            <person name="Ferriera S."/>
            <person name="Fuerstenberg S.I."/>
            <person name="Gachon C.M."/>
            <person name="Gaulin E."/>
            <person name="Govers F."/>
            <person name="Grenville-Briggs L."/>
            <person name="Horner N."/>
            <person name="Hostetler J."/>
            <person name="Jiang R.H."/>
            <person name="Johnson J."/>
            <person name="Krajaejun T."/>
            <person name="Lin H."/>
            <person name="Meijer H.J."/>
            <person name="Moore B."/>
            <person name="Morris P."/>
            <person name="Phuntmart V."/>
            <person name="Puiu D."/>
            <person name="Shetty J."/>
            <person name="Stajich J.E."/>
            <person name="Tripathy S."/>
            <person name="Wawra S."/>
            <person name="van West P."/>
            <person name="Whitty B.R."/>
            <person name="Coutinho P.M."/>
            <person name="Henrissat B."/>
            <person name="Martin F."/>
            <person name="Thomas P.D."/>
            <person name="Tyler B.M."/>
            <person name="De Vries R.P."/>
            <person name="Kamoun S."/>
            <person name="Yandell M."/>
            <person name="Tisserat N."/>
            <person name="Buell C.R."/>
        </authorList>
    </citation>
    <scope>NUCLEOTIDE SEQUENCE</scope>
    <source>
        <strain evidence="3">DAOM:BR144</strain>
    </source>
</reference>
<keyword evidence="3" id="KW-1185">Reference proteome</keyword>
<feature type="compositionally biased region" description="Basic and acidic residues" evidence="1">
    <location>
        <begin position="1"/>
        <end position="14"/>
    </location>
</feature>
<dbReference type="HOGENOM" id="CLU_1177438_0_0_1"/>
<reference evidence="2" key="3">
    <citation type="submission" date="2015-02" db="UniProtKB">
        <authorList>
            <consortium name="EnsemblProtists"/>
        </authorList>
    </citation>
    <scope>IDENTIFICATION</scope>
    <source>
        <strain evidence="2">DAOM BR144</strain>
    </source>
</reference>
<organism evidence="2 3">
    <name type="scientific">Globisporangium ultimum (strain ATCC 200006 / CBS 805.95 / DAOM BR144)</name>
    <name type="common">Pythium ultimum</name>
    <dbReference type="NCBI Taxonomy" id="431595"/>
    <lineage>
        <taxon>Eukaryota</taxon>
        <taxon>Sar</taxon>
        <taxon>Stramenopiles</taxon>
        <taxon>Oomycota</taxon>
        <taxon>Peronosporomycetes</taxon>
        <taxon>Pythiales</taxon>
        <taxon>Pythiaceae</taxon>
        <taxon>Globisporangium</taxon>
    </lineage>
</organism>
<accession>K3WNT0</accession>
<dbReference type="EnsemblProtists" id="PYU1_T006622">
    <property type="protein sequence ID" value="PYU1_T006622"/>
    <property type="gene ID" value="PYU1_G006610"/>
</dbReference>
<feature type="region of interest" description="Disordered" evidence="1">
    <location>
        <begin position="114"/>
        <end position="134"/>
    </location>
</feature>
<reference evidence="3" key="2">
    <citation type="submission" date="2010-04" db="EMBL/GenBank/DDBJ databases">
        <authorList>
            <person name="Buell R."/>
            <person name="Hamilton J."/>
            <person name="Hostetler J."/>
        </authorList>
    </citation>
    <scope>NUCLEOTIDE SEQUENCE [LARGE SCALE GENOMIC DNA]</scope>
    <source>
        <strain evidence="3">DAOM:BR144</strain>
    </source>
</reference>
<evidence type="ECO:0000313" key="2">
    <source>
        <dbReference type="EnsemblProtists" id="PYU1_T006622"/>
    </source>
</evidence>
<dbReference type="AlphaFoldDB" id="K3WNT0"/>
<evidence type="ECO:0000256" key="1">
    <source>
        <dbReference type="SAM" id="MobiDB-lite"/>
    </source>
</evidence>
<evidence type="ECO:0000313" key="3">
    <source>
        <dbReference type="Proteomes" id="UP000019132"/>
    </source>
</evidence>
<dbReference type="EMBL" id="GL376635">
    <property type="status" value="NOT_ANNOTATED_CDS"/>
    <property type="molecule type" value="Genomic_DNA"/>
</dbReference>
<dbReference type="eggNOG" id="ENOG502REIR">
    <property type="taxonomic scope" value="Eukaryota"/>
</dbReference>
<feature type="compositionally biased region" description="Polar residues" evidence="1">
    <location>
        <begin position="83"/>
        <end position="96"/>
    </location>
</feature>
<proteinExistence type="predicted"/>
<dbReference type="Proteomes" id="UP000019132">
    <property type="component" value="Unassembled WGS sequence"/>
</dbReference>
<protein>
    <submittedName>
        <fullName evidence="2">Uncharacterized protein</fullName>
    </submittedName>
</protein>
<dbReference type="InParanoid" id="K3WNT0"/>
<dbReference type="VEuPathDB" id="FungiDB:PYU1_G006610"/>
<sequence>MERLLNDSKHRDSGDQTPSPKASPAPVASRAPSPPLSSGFTSNAYATQPPYAPQSYEPPRHVHGYYSPTLPPVSHLSHHQHSAAGSSPTVATSGLSTPRLPPISMLTAAASLQPRMRSTRAHGDSSAASLVTAQMRPDDQDNLCRYRNKRCGNARAIKRNGDRHNLCEKHRAKANQNQRKLESKRRTQKKVTTTTAATIVRTQPAGLHQQHIHQHHHMPQHPSSYTAMYRDYPSYR</sequence>
<feature type="region of interest" description="Disordered" evidence="1">
    <location>
        <begin position="1"/>
        <end position="101"/>
    </location>
</feature>
<feature type="region of interest" description="Disordered" evidence="1">
    <location>
        <begin position="214"/>
        <end position="236"/>
    </location>
</feature>